<feature type="transmembrane region" description="Helical" evidence="9">
    <location>
        <begin position="83"/>
        <end position="102"/>
    </location>
</feature>
<dbReference type="Pfam" id="PF03219">
    <property type="entry name" value="TLC"/>
    <property type="match status" value="1"/>
</dbReference>
<evidence type="ECO:0000256" key="10">
    <source>
        <dbReference type="SAM" id="MobiDB-lite"/>
    </source>
</evidence>
<keyword evidence="5 9" id="KW-0547">Nucleotide-binding</keyword>
<dbReference type="InterPro" id="IPR014710">
    <property type="entry name" value="RmlC-like_jellyroll"/>
</dbReference>
<feature type="transmembrane region" description="Helical" evidence="9">
    <location>
        <begin position="175"/>
        <end position="194"/>
    </location>
</feature>
<dbReference type="SUPFAM" id="SSF103473">
    <property type="entry name" value="MFS general substrate transporter"/>
    <property type="match status" value="1"/>
</dbReference>
<evidence type="ECO:0000256" key="1">
    <source>
        <dbReference type="ARBA" id="ARBA00004141"/>
    </source>
</evidence>
<comment type="subcellular location">
    <subcellularLocation>
        <location evidence="1 9">Membrane</location>
        <topology evidence="1 9">Multi-pass membrane protein</topology>
    </subcellularLocation>
</comment>
<keyword evidence="4 9" id="KW-0812">Transmembrane</keyword>
<protein>
    <recommendedName>
        <fullName evidence="9">ADP,ATP carrier protein</fullName>
    </recommendedName>
</protein>
<feature type="transmembrane region" description="Helical" evidence="9">
    <location>
        <begin position="230"/>
        <end position="253"/>
    </location>
</feature>
<evidence type="ECO:0000256" key="5">
    <source>
        <dbReference type="ARBA" id="ARBA00022741"/>
    </source>
</evidence>
<keyword evidence="7 9" id="KW-1133">Transmembrane helix</keyword>
<dbReference type="AlphaFoldDB" id="A0A2K2HAV5"/>
<evidence type="ECO:0000313" key="12">
    <source>
        <dbReference type="EMBL" id="PNU20444.1"/>
    </source>
</evidence>
<dbReference type="OrthoDB" id="5409634at2"/>
<gene>
    <name evidence="12" type="ORF">C2E25_06910</name>
</gene>
<dbReference type="InterPro" id="IPR004667">
    <property type="entry name" value="ADP_ATP_car_bac_type"/>
</dbReference>
<dbReference type="CDD" id="cd00038">
    <property type="entry name" value="CAP_ED"/>
    <property type="match status" value="1"/>
</dbReference>
<dbReference type="EMBL" id="PPFX01000012">
    <property type="protein sequence ID" value="PNU20444.1"/>
    <property type="molecule type" value="Genomic_DNA"/>
</dbReference>
<evidence type="ECO:0000256" key="8">
    <source>
        <dbReference type="ARBA" id="ARBA00023136"/>
    </source>
</evidence>
<dbReference type="InterPro" id="IPR016024">
    <property type="entry name" value="ARM-type_fold"/>
</dbReference>
<dbReference type="Gene3D" id="2.60.120.10">
    <property type="entry name" value="Jelly Rolls"/>
    <property type="match status" value="1"/>
</dbReference>
<dbReference type="InterPro" id="IPR000595">
    <property type="entry name" value="cNMP-bd_dom"/>
</dbReference>
<evidence type="ECO:0000256" key="4">
    <source>
        <dbReference type="ARBA" id="ARBA00022692"/>
    </source>
</evidence>
<reference evidence="12 13" key="1">
    <citation type="journal article" date="2018" name="Genome Announc.">
        <title>Genome Sequence of Geothermobacter sp. HR-1 Iron Reducer from the Loihi Seamount.</title>
        <authorList>
            <person name="Smith H."/>
            <person name="Abuyen K."/>
            <person name="Tremblay J."/>
            <person name="Savalia P."/>
            <person name="Perez-Rodriguez I."/>
            <person name="Emerson D."/>
            <person name="Tully B."/>
            <person name="Amend J."/>
        </authorList>
    </citation>
    <scope>NUCLEOTIDE SEQUENCE [LARGE SCALE GENOMIC DNA]</scope>
    <source>
        <strain evidence="12 13">HR-1</strain>
    </source>
</reference>
<dbReference type="PROSITE" id="PS50042">
    <property type="entry name" value="CNMP_BINDING_3"/>
    <property type="match status" value="1"/>
</dbReference>
<dbReference type="RefSeq" id="WP_103115031.1">
    <property type="nucleotide sequence ID" value="NZ_PPFX01000012.1"/>
</dbReference>
<evidence type="ECO:0000313" key="13">
    <source>
        <dbReference type="Proteomes" id="UP000236340"/>
    </source>
</evidence>
<proteinExistence type="inferred from homology"/>
<dbReference type="PANTHER" id="PTHR31187:SF1">
    <property type="entry name" value="ADP,ATP CARRIER PROTEIN 1"/>
    <property type="match status" value="1"/>
</dbReference>
<feature type="transmembrane region" description="Helical" evidence="9">
    <location>
        <begin position="389"/>
        <end position="409"/>
    </location>
</feature>
<evidence type="ECO:0000256" key="2">
    <source>
        <dbReference type="ARBA" id="ARBA00007127"/>
    </source>
</evidence>
<comment type="similarity">
    <text evidence="2 9">Belongs to the ADP/ATP translocase tlc family.</text>
</comment>
<accession>A0A2K2HAV5</accession>
<feature type="domain" description="Cyclic nucleotide-binding" evidence="11">
    <location>
        <begin position="975"/>
        <end position="1042"/>
    </location>
</feature>
<dbReference type="PANTHER" id="PTHR31187">
    <property type="match status" value="1"/>
</dbReference>
<dbReference type="InterPro" id="IPR018490">
    <property type="entry name" value="cNMP-bd_dom_sf"/>
</dbReference>
<dbReference type="Pfam" id="PF00027">
    <property type="entry name" value="cNMP_binding"/>
    <property type="match status" value="1"/>
</dbReference>
<dbReference type="GO" id="GO:0005471">
    <property type="term" value="F:ATP:ADP antiporter activity"/>
    <property type="evidence" value="ECO:0007669"/>
    <property type="project" value="InterPro"/>
</dbReference>
<name>A0A2K2HAV5_9BACT</name>
<dbReference type="InterPro" id="IPR036259">
    <property type="entry name" value="MFS_trans_sf"/>
</dbReference>
<evidence type="ECO:0000256" key="7">
    <source>
        <dbReference type="ARBA" id="ARBA00022989"/>
    </source>
</evidence>
<dbReference type="GO" id="GO:0005524">
    <property type="term" value="F:ATP binding"/>
    <property type="evidence" value="ECO:0007669"/>
    <property type="project" value="UniProtKB-KW"/>
</dbReference>
<dbReference type="SUPFAM" id="SSF51206">
    <property type="entry name" value="cAMP-binding domain-like"/>
    <property type="match status" value="1"/>
</dbReference>
<keyword evidence="8 9" id="KW-0472">Membrane</keyword>
<keyword evidence="6 9" id="KW-0067">ATP-binding</keyword>
<feature type="transmembrane region" description="Helical" evidence="9">
    <location>
        <begin position="20"/>
        <end position="40"/>
    </location>
</feature>
<feature type="transmembrane region" description="Helical" evidence="9">
    <location>
        <begin position="144"/>
        <end position="169"/>
    </location>
</feature>
<feature type="transmembrane region" description="Helical" evidence="9">
    <location>
        <begin position="108"/>
        <end position="132"/>
    </location>
</feature>
<evidence type="ECO:0000256" key="9">
    <source>
        <dbReference type="RuleBase" id="RU363121"/>
    </source>
</evidence>
<feature type="transmembrane region" description="Helical" evidence="9">
    <location>
        <begin position="52"/>
        <end position="76"/>
    </location>
</feature>
<comment type="caution">
    <text evidence="12">The sequence shown here is derived from an EMBL/GenBank/DDBJ whole genome shotgun (WGS) entry which is preliminary data.</text>
</comment>
<evidence type="ECO:0000259" key="11">
    <source>
        <dbReference type="PROSITE" id="PS50042"/>
    </source>
</evidence>
<dbReference type="GO" id="GO:0016020">
    <property type="term" value="C:membrane"/>
    <property type="evidence" value="ECO:0007669"/>
    <property type="project" value="UniProtKB-SubCell"/>
</dbReference>
<evidence type="ECO:0000256" key="6">
    <source>
        <dbReference type="ARBA" id="ARBA00022840"/>
    </source>
</evidence>
<organism evidence="12 13">
    <name type="scientific">Geothermobacter hydrogeniphilus</name>
    <dbReference type="NCBI Taxonomy" id="1969733"/>
    <lineage>
        <taxon>Bacteria</taxon>
        <taxon>Pseudomonadati</taxon>
        <taxon>Thermodesulfobacteriota</taxon>
        <taxon>Desulfuromonadia</taxon>
        <taxon>Desulfuromonadales</taxon>
        <taxon>Geothermobacteraceae</taxon>
        <taxon>Geothermobacter</taxon>
    </lineage>
</organism>
<feature type="transmembrane region" description="Helical" evidence="9">
    <location>
        <begin position="273"/>
        <end position="294"/>
    </location>
</feature>
<feature type="transmembrane region" description="Helical" evidence="9">
    <location>
        <begin position="363"/>
        <end position="383"/>
    </location>
</feature>
<keyword evidence="3 9" id="KW-0813">Transport</keyword>
<dbReference type="SUPFAM" id="SSF48371">
    <property type="entry name" value="ARM repeat"/>
    <property type="match status" value="1"/>
</dbReference>
<sequence>MKNLVVRWFKVDEDEFAQFFWMTSLLLFIRAASILLNNYAETAFLKRFGVEYLPIMTAVNAVVTFILMSLLGSALVRGRGDRLIGRCLIAFSLMVGLTRFVVPLELSLVYPFLYILKSQLDVLLVFLFWNLANDLFSTRQSKRLFPLITAGGIVGGIAGSSVTPLIAQLVSLDNLLLVFPLLSLAAVLSAWRLGIAAPGNLSGKDQQQTGDRTSLLQEFKMVGPLIKSSTLAQVLLVLTLLPNVVIPILNYQFNFVVNQTFPSEAGMLSFYSYFRGAQNLISLLLILFVGRIYGRFGLPVALMFHPFNYLISFFAYLFQFNIFSAVYAGTSVGVLRRTINGPATTVLYGLLKPESRAILRPFLRGTVVRCGILIGAGIVWGGTQIVHPRYLSVIAIGLVAVWLAATVLLKRRYSLILLDLIRGKLPDFYRMSRRDLQNLFRGVDVGPVLLERFRKSEGDEALWYAEALHTNKVAGLDDAILERLPELDTATCVRLLPFLEQPDRDRMLAVFAGPADPGRSELLIALSQTVRRILAEMPAVAERRLFARATDPEVKACLVGWMKKEDPDGLKRLLDNWLDSENLAERRAAVVAIRDQHLEDYADTIYRLLDSEEDPSLLSLGLHALADFNFPDRDDRVRPFLRHAVAQVRSAALESLPLSSEKDVRSLIPLLGDLEAPVRKAAIRRLSGLARLLQPVLVDAMGSCSRRVLDGLFQVLQALEIDELDLVRFCRRQVTEAYRMVDRVRWLEGAPACTAQELLVLHLEELRRQRVENVIRGLAARDESGQIDTILHGLAGQGREREDSLEALESLVDQRLWKILLPLLENWSTTDRLKAGNRFLRHLDPSKSRKQAVERLLRDENAASVILTLEMLHSLGQVATFRSRIEEVVNSDNEFVAAMAVGVLSSPKEEVVNEENTRMDLPERMMYLRKVDLFQDLPVNELTAVAMVAGEAEFVPDTLILGGDLGCRGSHQPCDCLHILVRGEVAIEQQRSDGESVVFAQWGAGQTFGLAALFGVPEMSLRVRAITEVLVLQIFRQDFTALCKEFPEIPLRLCQVLAVRLGGVVDELSRVAQDCKQGNGGEPQNCTGHPCGEGVTREKNE</sequence>
<dbReference type="SMART" id="SM00100">
    <property type="entry name" value="cNMP"/>
    <property type="match status" value="1"/>
</dbReference>
<evidence type="ECO:0000256" key="3">
    <source>
        <dbReference type="ARBA" id="ARBA00022448"/>
    </source>
</evidence>
<feature type="transmembrane region" description="Helical" evidence="9">
    <location>
        <begin position="306"/>
        <end position="328"/>
    </location>
</feature>
<feature type="region of interest" description="Disordered" evidence="10">
    <location>
        <begin position="1077"/>
        <end position="1101"/>
    </location>
</feature>
<dbReference type="Proteomes" id="UP000236340">
    <property type="component" value="Unassembled WGS sequence"/>
</dbReference>